<dbReference type="EMBL" id="JARKIE010000032">
    <property type="protein sequence ID" value="KAJ7697012.1"/>
    <property type="molecule type" value="Genomic_DNA"/>
</dbReference>
<evidence type="ECO:0008006" key="3">
    <source>
        <dbReference type="Google" id="ProtNLM"/>
    </source>
</evidence>
<reference evidence="1" key="1">
    <citation type="submission" date="2023-03" db="EMBL/GenBank/DDBJ databases">
        <title>Massive genome expansion in bonnet fungi (Mycena s.s.) driven by repeated elements and novel gene families across ecological guilds.</title>
        <authorList>
            <consortium name="Lawrence Berkeley National Laboratory"/>
            <person name="Harder C.B."/>
            <person name="Miyauchi S."/>
            <person name="Viragh M."/>
            <person name="Kuo A."/>
            <person name="Thoen E."/>
            <person name="Andreopoulos B."/>
            <person name="Lu D."/>
            <person name="Skrede I."/>
            <person name="Drula E."/>
            <person name="Henrissat B."/>
            <person name="Morin E."/>
            <person name="Kohler A."/>
            <person name="Barry K."/>
            <person name="LaButti K."/>
            <person name="Morin E."/>
            <person name="Salamov A."/>
            <person name="Lipzen A."/>
            <person name="Mereny Z."/>
            <person name="Hegedus B."/>
            <person name="Baldrian P."/>
            <person name="Stursova M."/>
            <person name="Weitz H."/>
            <person name="Taylor A."/>
            <person name="Grigoriev I.V."/>
            <person name="Nagy L.G."/>
            <person name="Martin F."/>
            <person name="Kauserud H."/>
        </authorList>
    </citation>
    <scope>NUCLEOTIDE SEQUENCE</scope>
    <source>
        <strain evidence="1">CBHHK067</strain>
    </source>
</reference>
<organism evidence="1 2">
    <name type="scientific">Mycena rosella</name>
    <name type="common">Pink bonnet</name>
    <name type="synonym">Agaricus rosellus</name>
    <dbReference type="NCBI Taxonomy" id="1033263"/>
    <lineage>
        <taxon>Eukaryota</taxon>
        <taxon>Fungi</taxon>
        <taxon>Dikarya</taxon>
        <taxon>Basidiomycota</taxon>
        <taxon>Agaricomycotina</taxon>
        <taxon>Agaricomycetes</taxon>
        <taxon>Agaricomycetidae</taxon>
        <taxon>Agaricales</taxon>
        <taxon>Marasmiineae</taxon>
        <taxon>Mycenaceae</taxon>
        <taxon>Mycena</taxon>
    </lineage>
</organism>
<accession>A0AAD7DQY8</accession>
<comment type="caution">
    <text evidence="1">The sequence shown here is derived from an EMBL/GenBank/DDBJ whole genome shotgun (WGS) entry which is preliminary data.</text>
</comment>
<sequence>MLSLPDLPTELLIEIVKYYPKLLVGIEASLQGVPSHQFSGNTTLRALSQTCRTLRSIFLPVLWERVHAGFYPSLTVTMEECHMENWQPMAQFLRVLQLLPNLRSLTILNAQMMAPVLVNAFRDEVFPSVLSVCFPNVRTLTGQDSYIYMGLLEVAKDCRENIHTVNNLCLSYPYVVEQLREITPRVKQLSIWQITTVVCGRNEMRRRSIHHLSGNTAYARGHGQSLGPADPDYYIPWFAYSESFLEDMVGAALRVLRTSRAKGRKELHIQHVERPMNNTATHIIKEEQIFIVDQ</sequence>
<keyword evidence="2" id="KW-1185">Reference proteome</keyword>
<evidence type="ECO:0000313" key="1">
    <source>
        <dbReference type="EMBL" id="KAJ7697012.1"/>
    </source>
</evidence>
<gene>
    <name evidence="1" type="ORF">B0H17DRAFT_1130659</name>
</gene>
<name>A0AAD7DQY8_MYCRO</name>
<dbReference type="AlphaFoldDB" id="A0AAD7DQY8"/>
<dbReference type="Proteomes" id="UP001221757">
    <property type="component" value="Unassembled WGS sequence"/>
</dbReference>
<proteinExistence type="predicted"/>
<evidence type="ECO:0000313" key="2">
    <source>
        <dbReference type="Proteomes" id="UP001221757"/>
    </source>
</evidence>
<protein>
    <recommendedName>
        <fullName evidence="3">F-box domain-containing protein</fullName>
    </recommendedName>
</protein>